<evidence type="ECO:0000256" key="2">
    <source>
        <dbReference type="ARBA" id="ARBA00004496"/>
    </source>
</evidence>
<evidence type="ECO:0000256" key="3">
    <source>
        <dbReference type="ARBA" id="ARBA00022490"/>
    </source>
</evidence>
<dbReference type="AlphaFoldDB" id="A0A8H6W9M1"/>
<dbReference type="EMBL" id="JACAZE010000007">
    <property type="protein sequence ID" value="KAF7310844.1"/>
    <property type="molecule type" value="Genomic_DNA"/>
</dbReference>
<dbReference type="GO" id="GO:0005634">
    <property type="term" value="C:nucleus"/>
    <property type="evidence" value="ECO:0007669"/>
    <property type="project" value="UniProtKB-SubCell"/>
</dbReference>
<accession>A0A8H6W9M1</accession>
<dbReference type="InterPro" id="IPR044159">
    <property type="entry name" value="IQM"/>
</dbReference>
<organism evidence="5 6">
    <name type="scientific">Mycena chlorophos</name>
    <name type="common">Agaric fungus</name>
    <name type="synonym">Agaricus chlorophos</name>
    <dbReference type="NCBI Taxonomy" id="658473"/>
    <lineage>
        <taxon>Eukaryota</taxon>
        <taxon>Fungi</taxon>
        <taxon>Dikarya</taxon>
        <taxon>Basidiomycota</taxon>
        <taxon>Agaricomycotina</taxon>
        <taxon>Agaricomycetes</taxon>
        <taxon>Agaricomycetidae</taxon>
        <taxon>Agaricales</taxon>
        <taxon>Marasmiineae</taxon>
        <taxon>Mycenaceae</taxon>
        <taxon>Mycena</taxon>
    </lineage>
</organism>
<sequence length="411" mass="47125">MAPIHDEHKRRHDAALRIQRFWRAHHDDSPEKAFITTDVRLNDFKLHASLTAARHSAAAGDNSPKARWRRAIVLASRLRDANPMLEQNGVQDESALQKILETQHWLELVDGKHRYGSNLKFYHKVWREEDTTENFFKWLDHGGGKSLSLDECSREQLESEKIIYLSTEQRLKYLIEIDPNGRLCWAKNHELVDTTPGRWKDSGGEGIVPDETSFRDSLFRSESSTSADSAALDTAATHYAGPRGKTKLTREFRKRFTLRGVVDRLLRKTVRKNTWIYCSDKHFNIFIGIKHTGTFQHSSLLAGGVVTSAGLITVHMGVISTLSPLSGHYRTSIEHFHKFVEVLEERGVDMSKARISKAELALWGVEHIKKMQKTKRRLVEEGKEGLNKLVERVPWKQEILEGRPAQVQSRK</sequence>
<dbReference type="OrthoDB" id="7344096at2759"/>
<dbReference type="PANTHER" id="PTHR31250">
    <property type="entry name" value="IQ DOMAIN-CONTAINING PROTEIN IQM3"/>
    <property type="match status" value="1"/>
</dbReference>
<gene>
    <name evidence="5" type="ORF">HMN09_00627400</name>
</gene>
<keyword evidence="6" id="KW-1185">Reference proteome</keyword>
<comment type="subcellular location">
    <subcellularLocation>
        <location evidence="2">Cytoplasm</location>
    </subcellularLocation>
    <subcellularLocation>
        <location evidence="1">Nucleus</location>
    </subcellularLocation>
</comment>
<evidence type="ECO:0000313" key="6">
    <source>
        <dbReference type="Proteomes" id="UP000613580"/>
    </source>
</evidence>
<proteinExistence type="predicted"/>
<name>A0A8H6W9M1_MYCCL</name>
<keyword evidence="3" id="KW-0963">Cytoplasm</keyword>
<dbReference type="Proteomes" id="UP000613580">
    <property type="component" value="Unassembled WGS sequence"/>
</dbReference>
<dbReference type="PANTHER" id="PTHR31250:SF27">
    <property type="entry name" value="IQ DOMAIN-CONTAINING PROTEIN IQM5"/>
    <property type="match status" value="1"/>
</dbReference>
<evidence type="ECO:0008006" key="7">
    <source>
        <dbReference type="Google" id="ProtNLM"/>
    </source>
</evidence>
<reference evidence="5" key="1">
    <citation type="submission" date="2020-05" db="EMBL/GenBank/DDBJ databases">
        <title>Mycena genomes resolve the evolution of fungal bioluminescence.</title>
        <authorList>
            <person name="Tsai I.J."/>
        </authorList>
    </citation>
    <scope>NUCLEOTIDE SEQUENCE</scope>
    <source>
        <strain evidence="5">110903Hualien_Pintung</strain>
    </source>
</reference>
<protein>
    <recommendedName>
        <fullName evidence="7">IQ calmodulin-binding motif protein</fullName>
    </recommendedName>
</protein>
<evidence type="ECO:0000313" key="5">
    <source>
        <dbReference type="EMBL" id="KAF7310844.1"/>
    </source>
</evidence>
<keyword evidence="4" id="KW-0539">Nucleus</keyword>
<dbReference type="GO" id="GO:0005737">
    <property type="term" value="C:cytoplasm"/>
    <property type="evidence" value="ECO:0007669"/>
    <property type="project" value="UniProtKB-SubCell"/>
</dbReference>
<evidence type="ECO:0000256" key="4">
    <source>
        <dbReference type="ARBA" id="ARBA00023242"/>
    </source>
</evidence>
<evidence type="ECO:0000256" key="1">
    <source>
        <dbReference type="ARBA" id="ARBA00004123"/>
    </source>
</evidence>
<comment type="caution">
    <text evidence="5">The sequence shown here is derived from an EMBL/GenBank/DDBJ whole genome shotgun (WGS) entry which is preliminary data.</text>
</comment>